<dbReference type="EMBL" id="AP028679">
    <property type="protein sequence ID" value="BEQ13410.1"/>
    <property type="molecule type" value="Genomic_DNA"/>
</dbReference>
<keyword evidence="1" id="KW-0560">Oxidoreductase</keyword>
<dbReference type="GO" id="GO:0016491">
    <property type="term" value="F:oxidoreductase activity"/>
    <property type="evidence" value="ECO:0007669"/>
    <property type="project" value="UniProtKB-KW"/>
</dbReference>
<dbReference type="Pfam" id="PF02754">
    <property type="entry name" value="CCG"/>
    <property type="match status" value="2"/>
</dbReference>
<dbReference type="AlphaFoldDB" id="A0AAU9E922"/>
<sequence length="292" mass="31672">MTYFLYPGCSLEAGGSPYMVSVEAVAKALGLTLKEIDDWNCCGASIHYVGGTELQTKTLNARNLALAQKQGGYDIVAPCSSCYIQMVKAAHEFDEEPELAKELNEILAEGGLNYTGGVKVRHVLDVLYHDLGVERIAAAVKKPLAGLKVASYYGCQTTRPYGEYDSVEDPHTMDEILTALGAEVVPFEHKAKCCGSGIFFTEMETCAPLAGGILGEAEEKQADMIVTACPMCQMNLEIYQPRLNKILKTEYNMPVVYVTQLMALAFGGDYKKDAALDRNIVSAAEALKNLVA</sequence>
<evidence type="ECO:0000313" key="4">
    <source>
        <dbReference type="Proteomes" id="UP001366166"/>
    </source>
</evidence>
<proteinExistence type="predicted"/>
<dbReference type="PANTHER" id="PTHR42947:SF1">
    <property type="entry name" value="COB--COM HETERODISULFIDE REDUCTASE SUBUNIT B 1"/>
    <property type="match status" value="1"/>
</dbReference>
<evidence type="ECO:0000259" key="2">
    <source>
        <dbReference type="Pfam" id="PF02754"/>
    </source>
</evidence>
<evidence type="ECO:0000313" key="3">
    <source>
        <dbReference type="EMBL" id="BEQ13410.1"/>
    </source>
</evidence>
<keyword evidence="4" id="KW-1185">Reference proteome</keyword>
<reference evidence="4" key="1">
    <citation type="journal article" date="2023" name="Arch. Microbiol.">
        <title>Desulfoferula mesophilus gen. nov. sp. nov., a mesophilic sulfate-reducing bacterium isolated from a brackish lake sediment.</title>
        <authorList>
            <person name="Watanabe T."/>
            <person name="Yabe T."/>
            <person name="Tsuji J.M."/>
            <person name="Fukui M."/>
        </authorList>
    </citation>
    <scope>NUCLEOTIDE SEQUENCE [LARGE SCALE GENOMIC DNA]</scope>
    <source>
        <strain evidence="4">12FAK</strain>
    </source>
</reference>
<dbReference type="RefSeq" id="WP_338605076.1">
    <property type="nucleotide sequence ID" value="NZ_AP028679.1"/>
</dbReference>
<gene>
    <name evidence="3" type="primary">sdhC</name>
    <name evidence="3" type="ORF">FAK_04760</name>
</gene>
<dbReference type="Proteomes" id="UP001366166">
    <property type="component" value="Chromosome"/>
</dbReference>
<dbReference type="PANTHER" id="PTHR42947">
    <property type="entry name" value="COB--COM HETERODISULFIDE REDUCTASE SUBUNIT B 1"/>
    <property type="match status" value="1"/>
</dbReference>
<name>A0AAU9E922_9BACT</name>
<dbReference type="InterPro" id="IPR004017">
    <property type="entry name" value="Cys_rich_dom"/>
</dbReference>
<evidence type="ECO:0000256" key="1">
    <source>
        <dbReference type="ARBA" id="ARBA00023002"/>
    </source>
</evidence>
<protein>
    <submittedName>
        <fullName evidence="3">Heterodisulfide reductase subunit B</fullName>
    </submittedName>
</protein>
<dbReference type="Gene3D" id="1.20.1050.140">
    <property type="match status" value="1"/>
</dbReference>
<organism evidence="3 4">
    <name type="scientific">Desulfoferula mesophila</name>
    <dbReference type="NCBI Taxonomy" id="3058419"/>
    <lineage>
        <taxon>Bacteria</taxon>
        <taxon>Pseudomonadati</taxon>
        <taxon>Thermodesulfobacteriota</taxon>
        <taxon>Desulfarculia</taxon>
        <taxon>Desulfarculales</taxon>
        <taxon>Desulfarculaceae</taxon>
        <taxon>Desulfoferula</taxon>
    </lineage>
</organism>
<dbReference type="KEGG" id="dmp:FAK_04760"/>
<feature type="domain" description="Cysteine-rich" evidence="2">
    <location>
        <begin position="149"/>
        <end position="236"/>
    </location>
</feature>
<feature type="domain" description="Cysteine-rich" evidence="2">
    <location>
        <begin position="5"/>
        <end position="86"/>
    </location>
</feature>
<dbReference type="Gene3D" id="3.40.50.11810">
    <property type="match status" value="1"/>
</dbReference>
<accession>A0AAU9E922</accession>
<dbReference type="InterPro" id="IPR051278">
    <property type="entry name" value="HdrB/HdrD_reductase"/>
</dbReference>